<dbReference type="OrthoDB" id="5365225at2"/>
<dbReference type="Proteomes" id="UP000251135">
    <property type="component" value="Unassembled WGS sequence"/>
</dbReference>
<keyword evidence="2" id="KW-0472">Membrane</keyword>
<evidence type="ECO:0000256" key="1">
    <source>
        <dbReference type="SAM" id="Coils"/>
    </source>
</evidence>
<dbReference type="EMBL" id="MUXE01000004">
    <property type="protein sequence ID" value="PUE65442.1"/>
    <property type="molecule type" value="Genomic_DNA"/>
</dbReference>
<keyword evidence="2" id="KW-0812">Transmembrane</keyword>
<feature type="transmembrane region" description="Helical" evidence="2">
    <location>
        <begin position="252"/>
        <end position="271"/>
    </location>
</feature>
<gene>
    <name evidence="3" type="ORF">B0174_03715</name>
</gene>
<comment type="caution">
    <text evidence="3">The sequence shown here is derived from an EMBL/GenBank/DDBJ whole genome shotgun (WGS) entry which is preliminary data.</text>
</comment>
<dbReference type="AlphaFoldDB" id="A0A363D2D1"/>
<evidence type="ECO:0000313" key="4">
    <source>
        <dbReference type="Proteomes" id="UP000251135"/>
    </source>
</evidence>
<protein>
    <submittedName>
        <fullName evidence="3">Uncharacterized protein</fullName>
    </submittedName>
</protein>
<keyword evidence="4" id="KW-1185">Reference proteome</keyword>
<accession>A0A363D2D1</accession>
<feature type="coiled-coil region" evidence="1">
    <location>
        <begin position="200"/>
        <end position="227"/>
    </location>
</feature>
<evidence type="ECO:0000313" key="3">
    <source>
        <dbReference type="EMBL" id="PUE65442.1"/>
    </source>
</evidence>
<feature type="transmembrane region" description="Helical" evidence="2">
    <location>
        <begin position="283"/>
        <end position="305"/>
    </location>
</feature>
<dbReference type="RefSeq" id="WP_108558312.1">
    <property type="nucleotide sequence ID" value="NZ_MUXE01000004.1"/>
</dbReference>
<reference evidence="3 4" key="1">
    <citation type="submission" date="2017-02" db="EMBL/GenBank/DDBJ databases">
        <title>Arcobacter caeni sp. nov, a new Arcobacter species isolated from reclaimed water.</title>
        <authorList>
            <person name="Figueras M.J."/>
            <person name="Perez-Cataluna A."/>
            <person name="Salas-Masso N."/>
        </authorList>
    </citation>
    <scope>NUCLEOTIDE SEQUENCE [LARGE SCALE GENOMIC DNA]</scope>
    <source>
        <strain evidence="3 4">RW17-10</strain>
    </source>
</reference>
<proteinExistence type="predicted"/>
<name>A0A363D2D1_9BACT</name>
<organism evidence="3 4">
    <name type="scientific">Arcobacter caeni</name>
    <dbReference type="NCBI Taxonomy" id="1912877"/>
    <lineage>
        <taxon>Bacteria</taxon>
        <taxon>Pseudomonadati</taxon>
        <taxon>Campylobacterota</taxon>
        <taxon>Epsilonproteobacteria</taxon>
        <taxon>Campylobacterales</taxon>
        <taxon>Arcobacteraceae</taxon>
        <taxon>Arcobacter</taxon>
    </lineage>
</organism>
<keyword evidence="1" id="KW-0175">Coiled coil</keyword>
<evidence type="ECO:0000256" key="2">
    <source>
        <dbReference type="SAM" id="Phobius"/>
    </source>
</evidence>
<keyword evidence="2" id="KW-1133">Transmembrane helix</keyword>
<sequence>MSKFDEEQIKGKLKELEKFYNQIKDYYSIKEELVKSDDEGSLRNIFNDEIALIKDNATKSLNILEKAKEIDSFLNENNRFQNAKNLLSDETINQLEENKVAILEAYAKIFETPNGNLSDIYTEMYEKTKSAYNDLFVNKTGEKVKIEILNAQIDKFEEKYAFIISDEKSISNEVENLHKDFKTKQTELDKFYKKIFGDEEKEINSLKDELELRLSQLKETEIEARKVINLSSDAGLGGGFFQKAKEAKNNKYVSLGIFIFVLIIMGCFNFQTIDFNNLKDINLVSITVRFMINAPFIWIATVANLNLNKYARLEQEYSHKESLAKSFERYKTEIEKLNDTETIKSKELLVELMRLNLEAFKINPSSTMDGAKSDMDILAKLKNTDLISKPKS</sequence>